<organism evidence="13 14">
    <name type="scientific">Candidatus Sedimenticola endophacoides</name>
    <dbReference type="NCBI Taxonomy" id="2548426"/>
    <lineage>
        <taxon>Bacteria</taxon>
        <taxon>Pseudomonadati</taxon>
        <taxon>Pseudomonadota</taxon>
        <taxon>Gammaproteobacteria</taxon>
        <taxon>Chromatiales</taxon>
        <taxon>Sedimenticolaceae</taxon>
        <taxon>Sedimenticola</taxon>
    </lineage>
</organism>
<dbReference type="InterPro" id="IPR011079">
    <property type="entry name" value="Ala_racemase_C"/>
</dbReference>
<evidence type="ECO:0000256" key="7">
    <source>
        <dbReference type="ARBA" id="ARBA00023235"/>
    </source>
</evidence>
<feature type="active site" description="Proton acceptor; specific for D-alanine" evidence="9">
    <location>
        <position position="34"/>
    </location>
</feature>
<dbReference type="Proteomes" id="UP000250928">
    <property type="component" value="Unassembled WGS sequence"/>
</dbReference>
<dbReference type="InterPro" id="IPR000821">
    <property type="entry name" value="Ala_racemase"/>
</dbReference>
<dbReference type="PANTHER" id="PTHR30511">
    <property type="entry name" value="ALANINE RACEMASE"/>
    <property type="match status" value="1"/>
</dbReference>
<dbReference type="SUPFAM" id="SSF50621">
    <property type="entry name" value="Alanine racemase C-terminal domain-like"/>
    <property type="match status" value="1"/>
</dbReference>
<dbReference type="EMBL" id="PQCO01000074">
    <property type="protein sequence ID" value="PUE05479.1"/>
    <property type="molecule type" value="Genomic_DNA"/>
</dbReference>
<reference evidence="13 14" key="1">
    <citation type="submission" date="2018-01" db="EMBL/GenBank/DDBJ databases">
        <title>Novel co-symbiosis in the lucinid bivalve Phacoides pectinatus.</title>
        <authorList>
            <person name="Lim S.J."/>
            <person name="Davis B.G."/>
            <person name="Gill D.E."/>
            <person name="Engel A.S."/>
            <person name="Anderson L.C."/>
            <person name="Campbell B.J."/>
        </authorList>
    </citation>
    <scope>NUCLEOTIDE SEQUENCE [LARGE SCALE GENOMIC DNA]</scope>
    <source>
        <strain evidence="13">N3_P5</strain>
    </source>
</reference>
<gene>
    <name evidence="13" type="primary">alr</name>
    <name evidence="13" type="ORF">C3L24_01110</name>
</gene>
<evidence type="ECO:0000256" key="4">
    <source>
        <dbReference type="ARBA" id="ARBA00007880"/>
    </source>
</evidence>
<dbReference type="InterPro" id="IPR001608">
    <property type="entry name" value="Ala_racemase_N"/>
</dbReference>
<dbReference type="Pfam" id="PF00842">
    <property type="entry name" value="Ala_racemase_C"/>
    <property type="match status" value="1"/>
</dbReference>
<dbReference type="SMART" id="SM01005">
    <property type="entry name" value="Ala_racemase_C"/>
    <property type="match status" value="1"/>
</dbReference>
<dbReference type="GO" id="GO:0030632">
    <property type="term" value="P:D-alanine biosynthetic process"/>
    <property type="evidence" value="ECO:0007669"/>
    <property type="project" value="UniProtKB-UniRule"/>
</dbReference>
<keyword evidence="6 9" id="KW-0663">Pyridoxal phosphate</keyword>
<protein>
    <recommendedName>
        <fullName evidence="5 9">Alanine racemase</fullName>
        <ecNumber evidence="5 9">5.1.1.1</ecNumber>
    </recommendedName>
</protein>
<dbReference type="PRINTS" id="PR00992">
    <property type="entry name" value="ALARACEMASE"/>
</dbReference>
<dbReference type="Gene3D" id="3.20.20.10">
    <property type="entry name" value="Alanine racemase"/>
    <property type="match status" value="1"/>
</dbReference>
<evidence type="ECO:0000313" key="14">
    <source>
        <dbReference type="Proteomes" id="UP000250928"/>
    </source>
</evidence>
<evidence type="ECO:0000313" key="13">
    <source>
        <dbReference type="EMBL" id="PUE05479.1"/>
    </source>
</evidence>
<proteinExistence type="inferred from homology"/>
<dbReference type="Gene3D" id="2.40.37.10">
    <property type="entry name" value="Lyase, Ornithine Decarboxylase, Chain A, domain 1"/>
    <property type="match status" value="1"/>
</dbReference>
<dbReference type="FunFam" id="3.20.20.10:FF:000002">
    <property type="entry name" value="Alanine racemase"/>
    <property type="match status" value="1"/>
</dbReference>
<evidence type="ECO:0000256" key="8">
    <source>
        <dbReference type="ARBA" id="ARBA00037912"/>
    </source>
</evidence>
<evidence type="ECO:0000256" key="2">
    <source>
        <dbReference type="ARBA" id="ARBA00001933"/>
    </source>
</evidence>
<dbReference type="SUPFAM" id="SSF51419">
    <property type="entry name" value="PLP-binding barrel"/>
    <property type="match status" value="1"/>
</dbReference>
<comment type="catalytic activity">
    <reaction evidence="1 9">
        <text>L-alanine = D-alanine</text>
        <dbReference type="Rhea" id="RHEA:20249"/>
        <dbReference type="ChEBI" id="CHEBI:57416"/>
        <dbReference type="ChEBI" id="CHEBI:57972"/>
        <dbReference type="EC" id="5.1.1.1"/>
    </reaction>
</comment>
<evidence type="ECO:0000256" key="11">
    <source>
        <dbReference type="PIRSR" id="PIRSR600821-52"/>
    </source>
</evidence>
<feature type="domain" description="Alanine racemase C-terminal" evidence="12">
    <location>
        <begin position="233"/>
        <end position="357"/>
    </location>
</feature>
<feature type="active site" description="Proton acceptor; specific for L-alanine" evidence="9">
    <location>
        <position position="254"/>
    </location>
</feature>
<dbReference type="FunFam" id="2.40.37.10:FF:000002">
    <property type="entry name" value="Alanine racemase"/>
    <property type="match status" value="1"/>
</dbReference>
<dbReference type="NCBIfam" id="TIGR00492">
    <property type="entry name" value="alr"/>
    <property type="match status" value="1"/>
</dbReference>
<feature type="modified residue" description="N6-(pyridoxal phosphate)lysine" evidence="9 10">
    <location>
        <position position="34"/>
    </location>
</feature>
<feature type="binding site" evidence="9 11">
    <location>
        <position position="129"/>
    </location>
    <ligand>
        <name>substrate</name>
    </ligand>
</feature>
<dbReference type="InterPro" id="IPR029066">
    <property type="entry name" value="PLP-binding_barrel"/>
</dbReference>
<dbReference type="HAMAP" id="MF_01201">
    <property type="entry name" value="Ala_racemase"/>
    <property type="match status" value="1"/>
</dbReference>
<dbReference type="PROSITE" id="PS00395">
    <property type="entry name" value="ALANINE_RACEMASE"/>
    <property type="match status" value="1"/>
</dbReference>
<evidence type="ECO:0000256" key="9">
    <source>
        <dbReference type="HAMAP-Rule" id="MF_01201"/>
    </source>
</evidence>
<dbReference type="InterPro" id="IPR020622">
    <property type="entry name" value="Ala_racemase_pyridoxalP-BS"/>
</dbReference>
<evidence type="ECO:0000256" key="5">
    <source>
        <dbReference type="ARBA" id="ARBA00013089"/>
    </source>
</evidence>
<comment type="function">
    <text evidence="9">Catalyzes the interconversion of L-alanine and D-alanine. May also act on other amino acids.</text>
</comment>
<sequence>MIGPRAIIDLSALRHNLACARRAAPGARVMAVIKSNGYGHGMLRVARALEEADAFAVARVAEGVQLRRAGIDKRVVVLEGGFDPGDLEVAAALDLELTIHHTGQLDLLAAFNRPDALICWLKVDTGMHRLGVAPEHAVEFWRRLLGTPCVGAVAGLMTHLANADDLSDDTTRAQLKRFLPLARELGTQSSICNSAGVLGWPEAHSDWIRPGIMLYGASPLVNGDATGEGLRPVMHFETTLIAVNHCRAGDPVGYGGTWRCPEAMPLGVAAVGYGDGYPRHLPSGTPVLLNGQRVPLVGRVSMDMITLDLRSQPQAGPGDPVRLWGERLPVDEIAARAGTIAYELTCGVTQRVEFVEVEGGRDG</sequence>
<comment type="caution">
    <text evidence="13">The sequence shown here is derived from an EMBL/GenBank/DDBJ whole genome shotgun (WGS) entry which is preliminary data.</text>
</comment>
<evidence type="ECO:0000256" key="10">
    <source>
        <dbReference type="PIRSR" id="PIRSR600821-50"/>
    </source>
</evidence>
<dbReference type="InterPro" id="IPR009006">
    <property type="entry name" value="Ala_racemase/Decarboxylase_C"/>
</dbReference>
<evidence type="ECO:0000256" key="6">
    <source>
        <dbReference type="ARBA" id="ARBA00022898"/>
    </source>
</evidence>
<comment type="pathway">
    <text evidence="8 9">Amino-acid biosynthesis; D-alanine biosynthesis; D-alanine from L-alanine: step 1/1.</text>
</comment>
<evidence type="ECO:0000256" key="1">
    <source>
        <dbReference type="ARBA" id="ARBA00000316"/>
    </source>
</evidence>
<keyword evidence="7 9" id="KW-0413">Isomerase</keyword>
<feature type="binding site" evidence="9 11">
    <location>
        <position position="302"/>
    </location>
    <ligand>
        <name>substrate</name>
    </ligand>
</feature>
<dbReference type="Pfam" id="PF01168">
    <property type="entry name" value="Ala_racemase_N"/>
    <property type="match status" value="1"/>
</dbReference>
<comment type="cofactor">
    <cofactor evidence="2 9 10">
        <name>pyridoxal 5'-phosphate</name>
        <dbReference type="ChEBI" id="CHEBI:597326"/>
    </cofactor>
</comment>
<dbReference type="EC" id="5.1.1.1" evidence="5 9"/>
<dbReference type="AlphaFoldDB" id="A0A6N4E3L6"/>
<dbReference type="GO" id="GO:0005829">
    <property type="term" value="C:cytosol"/>
    <property type="evidence" value="ECO:0007669"/>
    <property type="project" value="TreeGrafter"/>
</dbReference>
<evidence type="ECO:0000256" key="3">
    <source>
        <dbReference type="ARBA" id="ARBA00004752"/>
    </source>
</evidence>
<name>A0A6N4E3L6_9GAMM</name>
<dbReference type="GO" id="GO:0008784">
    <property type="term" value="F:alanine racemase activity"/>
    <property type="evidence" value="ECO:0007669"/>
    <property type="project" value="UniProtKB-UniRule"/>
</dbReference>
<dbReference type="UniPathway" id="UPA00042">
    <property type="reaction ID" value="UER00497"/>
</dbReference>
<dbReference type="GO" id="GO:0030170">
    <property type="term" value="F:pyridoxal phosphate binding"/>
    <property type="evidence" value="ECO:0007669"/>
    <property type="project" value="UniProtKB-UniRule"/>
</dbReference>
<comment type="pathway">
    <text evidence="3">Cell wall biogenesis; peptidoglycan biosynthesis.</text>
</comment>
<accession>A0A6N4E3L6</accession>
<dbReference type="CDD" id="cd06827">
    <property type="entry name" value="PLPDE_III_AR_proteobact"/>
    <property type="match status" value="1"/>
</dbReference>
<evidence type="ECO:0000259" key="12">
    <source>
        <dbReference type="SMART" id="SM01005"/>
    </source>
</evidence>
<dbReference type="PANTHER" id="PTHR30511:SF4">
    <property type="entry name" value="ALANINE RACEMASE, BIOSYNTHETIC"/>
    <property type="match status" value="1"/>
</dbReference>
<comment type="similarity">
    <text evidence="4 9">Belongs to the alanine racemase family.</text>
</comment>